<evidence type="ECO:0000313" key="1">
    <source>
        <dbReference type="EMBL" id="MCD9639906.1"/>
    </source>
</evidence>
<protein>
    <submittedName>
        <fullName evidence="1">Uncharacterized protein</fullName>
    </submittedName>
</protein>
<sequence>MHENQLVRLDKAIPSMIQSAFKKALQPAKDKLTHLCSKVDILESEMTILQQEVATLTAPTNQPTPCVPEAVPPQVKAPRVPQMIGGWDTTVMRILCLMKRTTTANLLRLKYVVYEVNPSWALRGVATTSYMIFEPFWIDGLHHALVYLSHSHQIPCNL</sequence>
<accession>A0ABS8V061</accession>
<evidence type="ECO:0000313" key="2">
    <source>
        <dbReference type="Proteomes" id="UP000823775"/>
    </source>
</evidence>
<dbReference type="EMBL" id="JACEIK010003015">
    <property type="protein sequence ID" value="MCD9639906.1"/>
    <property type="molecule type" value="Genomic_DNA"/>
</dbReference>
<gene>
    <name evidence="1" type="ORF">HAX54_024859</name>
</gene>
<name>A0ABS8V061_DATST</name>
<dbReference type="Proteomes" id="UP000823775">
    <property type="component" value="Unassembled WGS sequence"/>
</dbReference>
<comment type="caution">
    <text evidence="1">The sequence shown here is derived from an EMBL/GenBank/DDBJ whole genome shotgun (WGS) entry which is preliminary data.</text>
</comment>
<organism evidence="1 2">
    <name type="scientific">Datura stramonium</name>
    <name type="common">Jimsonweed</name>
    <name type="synonym">Common thornapple</name>
    <dbReference type="NCBI Taxonomy" id="4076"/>
    <lineage>
        <taxon>Eukaryota</taxon>
        <taxon>Viridiplantae</taxon>
        <taxon>Streptophyta</taxon>
        <taxon>Embryophyta</taxon>
        <taxon>Tracheophyta</taxon>
        <taxon>Spermatophyta</taxon>
        <taxon>Magnoliopsida</taxon>
        <taxon>eudicotyledons</taxon>
        <taxon>Gunneridae</taxon>
        <taxon>Pentapetalae</taxon>
        <taxon>asterids</taxon>
        <taxon>lamiids</taxon>
        <taxon>Solanales</taxon>
        <taxon>Solanaceae</taxon>
        <taxon>Solanoideae</taxon>
        <taxon>Datureae</taxon>
        <taxon>Datura</taxon>
    </lineage>
</organism>
<reference evidence="1 2" key="1">
    <citation type="journal article" date="2021" name="BMC Genomics">
        <title>Datura genome reveals duplications of psychoactive alkaloid biosynthetic genes and high mutation rate following tissue culture.</title>
        <authorList>
            <person name="Rajewski A."/>
            <person name="Carter-House D."/>
            <person name="Stajich J."/>
            <person name="Litt A."/>
        </authorList>
    </citation>
    <scope>NUCLEOTIDE SEQUENCE [LARGE SCALE GENOMIC DNA]</scope>
    <source>
        <strain evidence="1">AR-01</strain>
    </source>
</reference>
<keyword evidence="2" id="KW-1185">Reference proteome</keyword>
<proteinExistence type="predicted"/>